<dbReference type="EMBL" id="JAGMWT010000001">
    <property type="protein sequence ID" value="KAH7138847.1"/>
    <property type="molecule type" value="Genomic_DNA"/>
</dbReference>
<gene>
    <name evidence="2" type="ORF">B0J11DRAFT_26463</name>
</gene>
<sequence>MDGIAAYLREQCVGCWQCSTNVTMDEISDWDWVFMFSHIPFVYVPDEFGSFIELVFKHTAGTRWLMEDNEFVHIAPIPMKPPVMLTRLCHFGVRRISNAHPPHRARTDHTPRVFEIRKKPYDTTRSFISASFVSICSSFLLSQPVYWISAAKVNFLRGSSLTPLHRFDRCLHLEDRFS</sequence>
<protein>
    <submittedName>
        <fullName evidence="2">Uncharacterized protein</fullName>
    </submittedName>
</protein>
<dbReference type="Proteomes" id="UP000700596">
    <property type="component" value="Unassembled WGS sequence"/>
</dbReference>
<evidence type="ECO:0000313" key="2">
    <source>
        <dbReference type="EMBL" id="KAH7138847.1"/>
    </source>
</evidence>
<keyword evidence="1" id="KW-0472">Membrane</keyword>
<dbReference type="AlphaFoldDB" id="A0A9P9EJY2"/>
<keyword evidence="3" id="KW-1185">Reference proteome</keyword>
<evidence type="ECO:0000313" key="3">
    <source>
        <dbReference type="Proteomes" id="UP000700596"/>
    </source>
</evidence>
<reference evidence="2" key="1">
    <citation type="journal article" date="2021" name="Nat. Commun.">
        <title>Genetic determinants of endophytism in the Arabidopsis root mycobiome.</title>
        <authorList>
            <person name="Mesny F."/>
            <person name="Miyauchi S."/>
            <person name="Thiergart T."/>
            <person name="Pickel B."/>
            <person name="Atanasova L."/>
            <person name="Karlsson M."/>
            <person name="Huettel B."/>
            <person name="Barry K.W."/>
            <person name="Haridas S."/>
            <person name="Chen C."/>
            <person name="Bauer D."/>
            <person name="Andreopoulos W."/>
            <person name="Pangilinan J."/>
            <person name="LaButti K."/>
            <person name="Riley R."/>
            <person name="Lipzen A."/>
            <person name="Clum A."/>
            <person name="Drula E."/>
            <person name="Henrissat B."/>
            <person name="Kohler A."/>
            <person name="Grigoriev I.V."/>
            <person name="Martin F.M."/>
            <person name="Hacquard S."/>
        </authorList>
    </citation>
    <scope>NUCLEOTIDE SEQUENCE</scope>
    <source>
        <strain evidence="2">MPI-CAGE-CH-0243</strain>
    </source>
</reference>
<accession>A0A9P9EJY2</accession>
<name>A0A9P9EJY2_9PLEO</name>
<comment type="caution">
    <text evidence="2">The sequence shown here is derived from an EMBL/GenBank/DDBJ whole genome shotgun (WGS) entry which is preliminary data.</text>
</comment>
<keyword evidence="1" id="KW-0812">Transmembrane</keyword>
<evidence type="ECO:0000256" key="1">
    <source>
        <dbReference type="SAM" id="Phobius"/>
    </source>
</evidence>
<proteinExistence type="predicted"/>
<feature type="transmembrane region" description="Helical" evidence="1">
    <location>
        <begin position="127"/>
        <end position="148"/>
    </location>
</feature>
<organism evidence="2 3">
    <name type="scientific">Dendryphion nanum</name>
    <dbReference type="NCBI Taxonomy" id="256645"/>
    <lineage>
        <taxon>Eukaryota</taxon>
        <taxon>Fungi</taxon>
        <taxon>Dikarya</taxon>
        <taxon>Ascomycota</taxon>
        <taxon>Pezizomycotina</taxon>
        <taxon>Dothideomycetes</taxon>
        <taxon>Pleosporomycetidae</taxon>
        <taxon>Pleosporales</taxon>
        <taxon>Torulaceae</taxon>
        <taxon>Dendryphion</taxon>
    </lineage>
</organism>
<keyword evidence="1" id="KW-1133">Transmembrane helix</keyword>